<organism evidence="2 3">
    <name type="scientific">Flavipsychrobacter stenotrophus</name>
    <dbReference type="NCBI Taxonomy" id="2077091"/>
    <lineage>
        <taxon>Bacteria</taxon>
        <taxon>Pseudomonadati</taxon>
        <taxon>Bacteroidota</taxon>
        <taxon>Chitinophagia</taxon>
        <taxon>Chitinophagales</taxon>
        <taxon>Chitinophagaceae</taxon>
        <taxon>Flavipsychrobacter</taxon>
    </lineage>
</organism>
<reference evidence="2 3" key="1">
    <citation type="submission" date="2018-01" db="EMBL/GenBank/DDBJ databases">
        <title>A novel member of the phylum Bacteroidetes isolated from glacier ice.</title>
        <authorList>
            <person name="Liu Q."/>
            <person name="Xin Y.-H."/>
        </authorList>
    </citation>
    <scope>NUCLEOTIDE SEQUENCE [LARGE SCALE GENOMIC DNA]</scope>
    <source>
        <strain evidence="2 3">RB1R16</strain>
    </source>
</reference>
<feature type="signal peptide" evidence="1">
    <location>
        <begin position="1"/>
        <end position="20"/>
    </location>
</feature>
<gene>
    <name evidence="2" type="ORF">CJD36_008895</name>
</gene>
<proteinExistence type="predicted"/>
<name>A0A2S7SZ68_9BACT</name>
<dbReference type="SUPFAM" id="SSF56935">
    <property type="entry name" value="Porins"/>
    <property type="match status" value="1"/>
</dbReference>
<dbReference type="RefSeq" id="WP_105038781.1">
    <property type="nucleotide sequence ID" value="NZ_PPSL01000002.1"/>
</dbReference>
<keyword evidence="1" id="KW-0732">Signal</keyword>
<keyword evidence="3" id="KW-1185">Reference proteome</keyword>
<dbReference type="Proteomes" id="UP000239872">
    <property type="component" value="Unassembled WGS sequence"/>
</dbReference>
<accession>A0A2S7SZ68</accession>
<evidence type="ECO:0000313" key="2">
    <source>
        <dbReference type="EMBL" id="PQJ11901.1"/>
    </source>
</evidence>
<evidence type="ECO:0000256" key="1">
    <source>
        <dbReference type="SAM" id="SignalP"/>
    </source>
</evidence>
<protein>
    <recommendedName>
        <fullName evidence="4">Porin</fullName>
    </recommendedName>
</protein>
<dbReference type="OrthoDB" id="9768080at2"/>
<dbReference type="Gene3D" id="2.40.160.10">
    <property type="entry name" value="Porin"/>
    <property type="match status" value="1"/>
</dbReference>
<dbReference type="InterPro" id="IPR023614">
    <property type="entry name" value="Porin_dom_sf"/>
</dbReference>
<dbReference type="InterPro" id="IPR010870">
    <property type="entry name" value="Porin_O/P"/>
</dbReference>
<evidence type="ECO:0000313" key="3">
    <source>
        <dbReference type="Proteomes" id="UP000239872"/>
    </source>
</evidence>
<evidence type="ECO:0008006" key="4">
    <source>
        <dbReference type="Google" id="ProtNLM"/>
    </source>
</evidence>
<feature type="chain" id="PRO_5015480960" description="Porin" evidence="1">
    <location>
        <begin position="21"/>
        <end position="425"/>
    </location>
</feature>
<dbReference type="EMBL" id="PPSL01000002">
    <property type="protein sequence ID" value="PQJ11901.1"/>
    <property type="molecule type" value="Genomic_DNA"/>
</dbReference>
<dbReference type="Pfam" id="PF07396">
    <property type="entry name" value="Porin_O_P"/>
    <property type="match status" value="1"/>
</dbReference>
<comment type="caution">
    <text evidence="2">The sequence shown here is derived from an EMBL/GenBank/DDBJ whole genome shotgun (WGS) entry which is preliminary data.</text>
</comment>
<sequence length="425" mass="46034">MRKFLLFSTLSVLAFGHASAQSTDLSKKISPQQTPAQQLIASTGEDSLNSYGAGHSRTVISGYGEVHYQRDFNAKTAEASLKRAVLFVGHQFTGKIAFFSELEVEDAKVEGGGVAGEVSMEQAYLKFSLNPRQYITAGLILPRIGIVNENHLPINFNGVERPLVEQLVIPSTWREIGVGFYGQSTALPFTYCAQILNGLNNANFEHGTGFKGAMAEGQQAGANSLAFTAAVQYFAGNWKFQLSGYVGGTTTLRPGAADSLELQSGFFGAPMYLGEADVQYNNKGITFKALGTMVSLPEAASINRAYDHNLASSMYGAYAELGYNLLQTAKSTKWQSKQLNVFARYETIDLNASLPRYAITDGTLKQSHLIAGLGFFPIPHVVVKADVRLLNTGDQNPALVLNPNPNAIAYKTNNTFLNLCLGYSF</sequence>
<dbReference type="AlphaFoldDB" id="A0A2S7SZ68"/>